<dbReference type="AlphaFoldDB" id="A0A1H9BD17"/>
<evidence type="ECO:0000313" key="1">
    <source>
        <dbReference type="EMBL" id="SEP86749.1"/>
    </source>
</evidence>
<proteinExistence type="predicted"/>
<reference evidence="1 2" key="1">
    <citation type="submission" date="2016-10" db="EMBL/GenBank/DDBJ databases">
        <authorList>
            <person name="de Groot N.N."/>
        </authorList>
    </citation>
    <scope>NUCLEOTIDE SEQUENCE [LARGE SCALE GENOMIC DNA]</scope>
    <source>
        <strain evidence="1 2">DSM 21035</strain>
    </source>
</reference>
<evidence type="ECO:0000313" key="2">
    <source>
        <dbReference type="Proteomes" id="UP000198999"/>
    </source>
</evidence>
<dbReference type="RefSeq" id="WP_177176529.1">
    <property type="nucleotide sequence ID" value="NZ_FOFN01000001.1"/>
</dbReference>
<organism evidence="1 2">
    <name type="scientific">Hyunsoonleella jejuensis</name>
    <dbReference type="NCBI Taxonomy" id="419940"/>
    <lineage>
        <taxon>Bacteria</taxon>
        <taxon>Pseudomonadati</taxon>
        <taxon>Bacteroidota</taxon>
        <taxon>Flavobacteriia</taxon>
        <taxon>Flavobacteriales</taxon>
        <taxon>Flavobacteriaceae</taxon>
    </lineage>
</organism>
<dbReference type="EMBL" id="FOFN01000001">
    <property type="protein sequence ID" value="SEP86749.1"/>
    <property type="molecule type" value="Genomic_DNA"/>
</dbReference>
<sequence>MGRPTGGGGWGGGGISPLPCATHTTLINTNKIEANILLFCIIIGTQMYKKKGATKNITSKKHL</sequence>
<protein>
    <submittedName>
        <fullName evidence="1">Uncharacterized protein</fullName>
    </submittedName>
</protein>
<keyword evidence="2" id="KW-1185">Reference proteome</keyword>
<name>A0A1H9BD17_9FLAO</name>
<dbReference type="Proteomes" id="UP000198999">
    <property type="component" value="Unassembled WGS sequence"/>
</dbReference>
<accession>A0A1H9BD17</accession>
<gene>
    <name evidence="1" type="ORF">SAMN05421824_0538</name>
</gene>